<dbReference type="InterPro" id="IPR008514">
    <property type="entry name" value="T6SS_Hcp"/>
</dbReference>
<evidence type="ECO:0000313" key="2">
    <source>
        <dbReference type="EMBL" id="QJE96741.1"/>
    </source>
</evidence>
<feature type="signal peptide" evidence="1">
    <location>
        <begin position="1"/>
        <end position="27"/>
    </location>
</feature>
<organism evidence="2 3">
    <name type="scientific">Luteolibacter luteus</name>
    <dbReference type="NCBI Taxonomy" id="2728835"/>
    <lineage>
        <taxon>Bacteria</taxon>
        <taxon>Pseudomonadati</taxon>
        <taxon>Verrucomicrobiota</taxon>
        <taxon>Verrucomicrobiia</taxon>
        <taxon>Verrucomicrobiales</taxon>
        <taxon>Verrucomicrobiaceae</taxon>
        <taxon>Luteolibacter</taxon>
    </lineage>
</organism>
<gene>
    <name evidence="2" type="ORF">HHL09_13435</name>
</gene>
<dbReference type="PANTHER" id="PTHR36152:SF5">
    <property type="entry name" value="PROTEIN HCP1"/>
    <property type="match status" value="1"/>
</dbReference>
<dbReference type="AlphaFoldDB" id="A0A858RJI4"/>
<feature type="chain" id="PRO_5032523410" evidence="1">
    <location>
        <begin position="28"/>
        <end position="181"/>
    </location>
</feature>
<sequence length="181" mass="19330">MKAIPSLSRTLALTVPAVALSLTGAHAASDYLLEIEGIKGESTDDKHRDAIEIESFSWGATNDGIAKAITFSLGKRIDKSSPLLFLACAKGNHIPQAILTCRKSGGDGKPLDYYVITLSDILISSYQSGGGGGAGGATNTLPVDQISFNYHKIKFEYRRMLETGQLEDPVIAEYDFGTSSK</sequence>
<dbReference type="Gene3D" id="2.30.110.20">
    <property type="entry name" value="Hcp1-like"/>
    <property type="match status" value="1"/>
</dbReference>
<dbReference type="InterPro" id="IPR036624">
    <property type="entry name" value="Hcp1-lik_sf"/>
</dbReference>
<accession>A0A858RJI4</accession>
<dbReference type="KEGG" id="luo:HHL09_13435"/>
<keyword evidence="3" id="KW-1185">Reference proteome</keyword>
<evidence type="ECO:0000313" key="3">
    <source>
        <dbReference type="Proteomes" id="UP000501812"/>
    </source>
</evidence>
<dbReference type="Pfam" id="PF05638">
    <property type="entry name" value="T6SS_HCP"/>
    <property type="match status" value="1"/>
</dbReference>
<reference evidence="2 3" key="1">
    <citation type="submission" date="2020-04" db="EMBL/GenBank/DDBJ databases">
        <title>Luteolibacter sp. G-1-1-1 isolated from soil.</title>
        <authorList>
            <person name="Dahal R.H."/>
        </authorList>
    </citation>
    <scope>NUCLEOTIDE SEQUENCE [LARGE SCALE GENOMIC DNA]</scope>
    <source>
        <strain evidence="2 3">G-1-1-1</strain>
    </source>
</reference>
<keyword evidence="1" id="KW-0732">Signal</keyword>
<dbReference type="SUPFAM" id="SSF141452">
    <property type="entry name" value="Hcp1-like"/>
    <property type="match status" value="1"/>
</dbReference>
<dbReference type="InterPro" id="IPR053165">
    <property type="entry name" value="HSI-I_assembly_Hcp1"/>
</dbReference>
<dbReference type="Proteomes" id="UP000501812">
    <property type="component" value="Chromosome"/>
</dbReference>
<proteinExistence type="predicted"/>
<protein>
    <submittedName>
        <fullName evidence="2">Type VI secretion system tube protein Hcp</fullName>
    </submittedName>
</protein>
<name>A0A858RJI4_9BACT</name>
<dbReference type="EMBL" id="CP051774">
    <property type="protein sequence ID" value="QJE96741.1"/>
    <property type="molecule type" value="Genomic_DNA"/>
</dbReference>
<dbReference type="RefSeq" id="WP_169455142.1">
    <property type="nucleotide sequence ID" value="NZ_CP051774.1"/>
</dbReference>
<evidence type="ECO:0000256" key="1">
    <source>
        <dbReference type="SAM" id="SignalP"/>
    </source>
</evidence>
<dbReference type="PANTHER" id="PTHR36152">
    <property type="entry name" value="CYTOPLASMIC PROTEIN-RELATED"/>
    <property type="match status" value="1"/>
</dbReference>